<evidence type="ECO:0000313" key="14">
    <source>
        <dbReference type="Proteomes" id="UP001196413"/>
    </source>
</evidence>
<reference evidence="13" key="1">
    <citation type="submission" date="2021-06" db="EMBL/GenBank/DDBJ databases">
        <title>Parelaphostrongylus tenuis whole genome reference sequence.</title>
        <authorList>
            <person name="Garwood T.J."/>
            <person name="Larsen P.A."/>
            <person name="Fountain-Jones N.M."/>
            <person name="Garbe J.R."/>
            <person name="Macchietto M.G."/>
            <person name="Kania S.A."/>
            <person name="Gerhold R.W."/>
            <person name="Richards J.E."/>
            <person name="Wolf T.M."/>
        </authorList>
    </citation>
    <scope>NUCLEOTIDE SEQUENCE</scope>
    <source>
        <strain evidence="13">MNPRO001-30</strain>
        <tissue evidence="13">Meninges</tissue>
    </source>
</reference>
<evidence type="ECO:0000256" key="3">
    <source>
        <dbReference type="ARBA" id="ARBA00022796"/>
    </source>
</evidence>
<gene>
    <name evidence="13" type="ORF">KIN20_000508</name>
</gene>
<dbReference type="Pfam" id="PF00403">
    <property type="entry name" value="HMA"/>
    <property type="match status" value="1"/>
</dbReference>
<evidence type="ECO:0000256" key="9">
    <source>
        <dbReference type="ARBA" id="ARBA00040962"/>
    </source>
</evidence>
<dbReference type="SUPFAM" id="SSF55008">
    <property type="entry name" value="HMA, heavy metal-associated domain"/>
    <property type="match status" value="1"/>
</dbReference>
<keyword evidence="4" id="KW-0186">Copper</keyword>
<evidence type="ECO:0000256" key="11">
    <source>
        <dbReference type="ARBA" id="ARBA00046351"/>
    </source>
</evidence>
<evidence type="ECO:0000256" key="5">
    <source>
        <dbReference type="ARBA" id="ARBA00023065"/>
    </source>
</evidence>
<dbReference type="InterPro" id="IPR006121">
    <property type="entry name" value="HMA_dom"/>
</dbReference>
<keyword evidence="14" id="KW-1185">Reference proteome</keyword>
<evidence type="ECO:0000256" key="10">
    <source>
        <dbReference type="ARBA" id="ARBA00043201"/>
    </source>
</evidence>
<dbReference type="PANTHER" id="PTHR46365">
    <property type="entry name" value="COPPER TRANSPORT PROTEIN ATOX1"/>
    <property type="match status" value="1"/>
</dbReference>
<comment type="similarity">
    <text evidence="8">Belongs to the ATX1 family.</text>
</comment>
<evidence type="ECO:0000256" key="8">
    <source>
        <dbReference type="ARBA" id="ARBA00038171"/>
    </source>
</evidence>
<accession>A0AAD5QDY1</accession>
<evidence type="ECO:0000256" key="2">
    <source>
        <dbReference type="ARBA" id="ARBA00022723"/>
    </source>
</evidence>
<dbReference type="GO" id="GO:0006825">
    <property type="term" value="P:copper ion transport"/>
    <property type="evidence" value="ECO:0007669"/>
    <property type="project" value="UniProtKB-KW"/>
</dbReference>
<comment type="function">
    <text evidence="7">Binds and deliver cytosolic copper to the copper ATPase proteins. May be important in cellular antioxidant defense.</text>
</comment>
<evidence type="ECO:0000313" key="13">
    <source>
        <dbReference type="EMBL" id="KAJ1345879.1"/>
    </source>
</evidence>
<dbReference type="Gene3D" id="3.30.70.100">
    <property type="match status" value="1"/>
</dbReference>
<keyword evidence="6" id="KW-0143">Chaperone</keyword>
<dbReference type="CDD" id="cd00371">
    <property type="entry name" value="HMA"/>
    <property type="match status" value="1"/>
</dbReference>
<evidence type="ECO:0000256" key="6">
    <source>
        <dbReference type="ARBA" id="ARBA00023186"/>
    </source>
</evidence>
<evidence type="ECO:0000256" key="7">
    <source>
        <dbReference type="ARBA" id="ARBA00037651"/>
    </source>
</evidence>
<comment type="caution">
    <text evidence="13">The sequence shown here is derived from an EMBL/GenBank/DDBJ whole genome shotgun (WGS) entry which is preliminary data.</text>
</comment>
<protein>
    <recommendedName>
        <fullName evidence="9">Copper transport protein ATOX1</fullName>
    </recommendedName>
    <alternativeName>
        <fullName evidence="10">Metal transport protein ATX1</fullName>
    </alternativeName>
</protein>
<dbReference type="InterPro" id="IPR036163">
    <property type="entry name" value="HMA_dom_sf"/>
</dbReference>
<proteinExistence type="inferred from homology"/>
<feature type="domain" description="HMA" evidence="12">
    <location>
        <begin position="1"/>
        <end position="66"/>
    </location>
</feature>
<dbReference type="PROSITE" id="PS50846">
    <property type="entry name" value="HMA_2"/>
    <property type="match status" value="1"/>
</dbReference>
<evidence type="ECO:0000259" key="12">
    <source>
        <dbReference type="PROSITE" id="PS50846"/>
    </source>
</evidence>
<name>A0AAD5QDY1_PARTN</name>
<evidence type="ECO:0000256" key="1">
    <source>
        <dbReference type="ARBA" id="ARBA00022448"/>
    </source>
</evidence>
<dbReference type="AlphaFoldDB" id="A0AAD5QDY1"/>
<dbReference type="Proteomes" id="UP001196413">
    <property type="component" value="Unassembled WGS sequence"/>
</dbReference>
<comment type="subunit">
    <text evidence="11">Homodimer. Interacts with ATP7B. Interacts with ATP7A. Interacts (via dimer form) with SLC31A1 (via C-terminal domain); this interaction improves ATOX1 stability and controls intracellular Cu(I) levels.</text>
</comment>
<keyword evidence="5" id="KW-0406">Ion transport</keyword>
<dbReference type="FunFam" id="3.30.70.100:FF:000008">
    <property type="entry name" value="Copper transport protein ATOX1"/>
    <property type="match status" value="1"/>
</dbReference>
<keyword evidence="2" id="KW-0479">Metal-binding</keyword>
<keyword evidence="3" id="KW-0187">Copper transport</keyword>
<dbReference type="GO" id="GO:0005829">
    <property type="term" value="C:cytosol"/>
    <property type="evidence" value="ECO:0007669"/>
    <property type="project" value="TreeGrafter"/>
</dbReference>
<dbReference type="GO" id="GO:0016531">
    <property type="term" value="F:copper chaperone activity"/>
    <property type="evidence" value="ECO:0007669"/>
    <property type="project" value="TreeGrafter"/>
</dbReference>
<sequence length="69" mass="7600">MPQYTFEMAMTCEGCANAARRVLGKLGEDKVTIDKIDVDTKQVVVTSDLPANEILQTLQKTGKEVKQLS</sequence>
<dbReference type="PANTHER" id="PTHR46365:SF1">
    <property type="entry name" value="COPPER TRANSPORT PROTEIN ATOX1"/>
    <property type="match status" value="1"/>
</dbReference>
<dbReference type="GO" id="GO:0046872">
    <property type="term" value="F:metal ion binding"/>
    <property type="evidence" value="ECO:0007669"/>
    <property type="project" value="UniProtKB-KW"/>
</dbReference>
<organism evidence="13 14">
    <name type="scientific">Parelaphostrongylus tenuis</name>
    <name type="common">Meningeal worm</name>
    <dbReference type="NCBI Taxonomy" id="148309"/>
    <lineage>
        <taxon>Eukaryota</taxon>
        <taxon>Metazoa</taxon>
        <taxon>Ecdysozoa</taxon>
        <taxon>Nematoda</taxon>
        <taxon>Chromadorea</taxon>
        <taxon>Rhabditida</taxon>
        <taxon>Rhabditina</taxon>
        <taxon>Rhabditomorpha</taxon>
        <taxon>Strongyloidea</taxon>
        <taxon>Metastrongylidae</taxon>
        <taxon>Parelaphostrongylus</taxon>
    </lineage>
</organism>
<dbReference type="InterPro" id="IPR051881">
    <property type="entry name" value="Copper_transport_ATOX1-like"/>
</dbReference>
<evidence type="ECO:0000256" key="4">
    <source>
        <dbReference type="ARBA" id="ARBA00023008"/>
    </source>
</evidence>
<dbReference type="EMBL" id="JAHQIW010000079">
    <property type="protein sequence ID" value="KAJ1345879.1"/>
    <property type="molecule type" value="Genomic_DNA"/>
</dbReference>
<keyword evidence="1" id="KW-0813">Transport</keyword>